<dbReference type="GO" id="GO:0006084">
    <property type="term" value="P:acetyl-CoA metabolic process"/>
    <property type="evidence" value="ECO:0007669"/>
    <property type="project" value="InterPro"/>
</dbReference>
<evidence type="ECO:0000313" key="16">
    <source>
        <dbReference type="Proteomes" id="UP000186922"/>
    </source>
</evidence>
<dbReference type="AlphaFoldDB" id="A0A1D1W7P8"/>
<keyword evidence="5 11" id="KW-0752">Steroid biosynthesis</keyword>
<dbReference type="STRING" id="947166.A0A1D1W7P8"/>
<dbReference type="GO" id="GO:0004421">
    <property type="term" value="F:hydroxymethylglutaryl-CoA synthase activity"/>
    <property type="evidence" value="ECO:0007669"/>
    <property type="project" value="UniProtKB-EC"/>
</dbReference>
<evidence type="ECO:0000256" key="7">
    <source>
        <dbReference type="ARBA" id="ARBA00049887"/>
    </source>
</evidence>
<evidence type="ECO:0000256" key="9">
    <source>
        <dbReference type="PIRSR" id="PIRSR610122-1"/>
    </source>
</evidence>
<comment type="pathway">
    <text evidence="1 11">Metabolic intermediate biosynthesis; (R)-mevalonate biosynthesis; (R)-mevalonate from acetyl-CoA: step 2/3.</text>
</comment>
<feature type="active site" description="Proton donor/acceptor" evidence="9">
    <location>
        <position position="284"/>
    </location>
</feature>
<feature type="compositionally biased region" description="Polar residues" evidence="12">
    <location>
        <begin position="1"/>
        <end position="26"/>
    </location>
</feature>
<dbReference type="GO" id="GO:0016126">
    <property type="term" value="P:sterol biosynthetic process"/>
    <property type="evidence" value="ECO:0007669"/>
    <property type="project" value="UniProtKB-KW"/>
</dbReference>
<keyword evidence="11" id="KW-0444">Lipid biosynthesis</keyword>
<evidence type="ECO:0000256" key="5">
    <source>
        <dbReference type="ARBA" id="ARBA00022955"/>
    </source>
</evidence>
<feature type="region of interest" description="Disordered" evidence="12">
    <location>
        <begin position="1"/>
        <end position="36"/>
    </location>
</feature>
<reference evidence="15 16" key="1">
    <citation type="journal article" date="2016" name="Nat. Commun.">
        <title>Extremotolerant tardigrade genome and improved radiotolerance of human cultured cells by tardigrade-unique protein.</title>
        <authorList>
            <person name="Hashimoto T."/>
            <person name="Horikawa D.D."/>
            <person name="Saito Y."/>
            <person name="Kuwahara H."/>
            <person name="Kozuka-Hata H."/>
            <person name="Shin-I T."/>
            <person name="Minakuchi Y."/>
            <person name="Ohishi K."/>
            <person name="Motoyama A."/>
            <person name="Aizu T."/>
            <person name="Enomoto A."/>
            <person name="Kondo K."/>
            <person name="Tanaka S."/>
            <person name="Hara Y."/>
            <person name="Koshikawa S."/>
            <person name="Sagara H."/>
            <person name="Miura T."/>
            <person name="Yokobori S."/>
            <person name="Miyagawa K."/>
            <person name="Suzuki Y."/>
            <person name="Kubo T."/>
            <person name="Oyama M."/>
            <person name="Kohara Y."/>
            <person name="Fujiyama A."/>
            <person name="Arakawa K."/>
            <person name="Katayama T."/>
            <person name="Toyoda A."/>
            <person name="Kunieda T."/>
        </authorList>
    </citation>
    <scope>NUCLEOTIDE SEQUENCE [LARGE SCALE GENOMIC DNA]</scope>
    <source>
        <strain evidence="15 16">YOKOZUNA-1</strain>
    </source>
</reference>
<evidence type="ECO:0000256" key="12">
    <source>
        <dbReference type="SAM" id="MobiDB-lite"/>
    </source>
</evidence>
<comment type="similarity">
    <text evidence="2 11">Belongs to the thiolase-like superfamily. HMG-CoA synthase family.</text>
</comment>
<feature type="domain" description="Hydroxymethylglutaryl-coenzyme A synthase C-terminal" evidence="14">
    <location>
        <begin position="209"/>
        <end position="491"/>
    </location>
</feature>
<dbReference type="Proteomes" id="UP000186922">
    <property type="component" value="Unassembled WGS sequence"/>
</dbReference>
<dbReference type="SUPFAM" id="SSF53901">
    <property type="entry name" value="Thiolase-like"/>
    <property type="match status" value="2"/>
</dbReference>
<organism evidence="15 16">
    <name type="scientific">Ramazzottius varieornatus</name>
    <name type="common">Water bear</name>
    <name type="synonym">Tardigrade</name>
    <dbReference type="NCBI Taxonomy" id="947166"/>
    <lineage>
        <taxon>Eukaryota</taxon>
        <taxon>Metazoa</taxon>
        <taxon>Ecdysozoa</taxon>
        <taxon>Tardigrada</taxon>
        <taxon>Eutardigrada</taxon>
        <taxon>Parachela</taxon>
        <taxon>Hypsibioidea</taxon>
        <taxon>Ramazzottiidae</taxon>
        <taxon>Ramazzottius</taxon>
    </lineage>
</organism>
<dbReference type="PANTHER" id="PTHR43323">
    <property type="entry name" value="3-HYDROXY-3-METHYLGLUTARYL COENZYME A SYNTHASE"/>
    <property type="match status" value="1"/>
</dbReference>
<dbReference type="PANTHER" id="PTHR43323:SF2">
    <property type="entry name" value="HYDROXYMETHYLGLUTARYL-COA SYNTHASE"/>
    <property type="match status" value="1"/>
</dbReference>
<dbReference type="InterPro" id="IPR010122">
    <property type="entry name" value="HMG_CoA_synthase_euk"/>
</dbReference>
<dbReference type="FunFam" id="3.40.47.10:FF:000008">
    <property type="entry name" value="3-hydroxy-3-methylglutaryl coenzyme A synthase"/>
    <property type="match status" value="1"/>
</dbReference>
<feature type="binding site" evidence="10">
    <location>
        <position position="243"/>
    </location>
    <ligand>
        <name>CoA</name>
        <dbReference type="ChEBI" id="CHEBI:57287"/>
    </ligand>
</feature>
<proteinExistence type="inferred from homology"/>
<dbReference type="PROSITE" id="PS01226">
    <property type="entry name" value="HMG_COA_SYNTHASE"/>
    <property type="match status" value="1"/>
</dbReference>
<evidence type="ECO:0000256" key="4">
    <source>
        <dbReference type="ARBA" id="ARBA00022679"/>
    </source>
</evidence>
<dbReference type="Gene3D" id="3.40.47.10">
    <property type="match status" value="1"/>
</dbReference>
<feature type="domain" description="Hydroxymethylglutaryl-coenzyme A synthase N-terminal" evidence="13">
    <location>
        <begin position="37"/>
        <end position="207"/>
    </location>
</feature>
<feature type="binding site" evidence="10">
    <location>
        <position position="293"/>
    </location>
    <ligand>
        <name>CoA</name>
        <dbReference type="ChEBI" id="CHEBI:57287"/>
    </ligand>
</feature>
<keyword evidence="11" id="KW-0753">Steroid metabolism</keyword>
<evidence type="ECO:0000256" key="11">
    <source>
        <dbReference type="RuleBase" id="RU364071"/>
    </source>
</evidence>
<dbReference type="NCBIfam" id="TIGR01833">
    <property type="entry name" value="HMG-CoA-S_euk"/>
    <property type="match status" value="1"/>
</dbReference>
<keyword evidence="16" id="KW-1185">Reference proteome</keyword>
<accession>A0A1D1W7P8</accession>
<dbReference type="GO" id="GO:0010142">
    <property type="term" value="P:farnesyl diphosphate biosynthetic process, mevalonate pathway"/>
    <property type="evidence" value="ECO:0007669"/>
    <property type="project" value="InterPro"/>
</dbReference>
<sequence>MPSSHCHTNGHSTTMTNGHCNGQAAQENGHRGSGPAENVGILAMELYFPSTYVEQSELEAFDGVSPQKYTVGLGQQRMGFCTDREDIVSFSLTVVERLMKRTGTSYRDIGRVDVGTETLIDKSKSVKSCLMQLFDKSGNRDVEGVDNLNACYGGTAALFNCIDWVESSAWDGRFALVVAADIAVYATGNARCTGGAGAVAMLIGPQAAVVFDQGVRCSFMQHAYDFYKPNMASEYPTVDGQLSIRCYMEALDHCYRTYRHKYQEKIADSHHAFSVEAFDYLVFHSPYTKLVQKSLARLVLHDFLESTAAMTNSSSCPSPLETYRTVPWEETYGDKKLEKVLVEESQQQFADKTEASLMVAKNVGNMYTASLYGGLASLLANHSVDEVSGKRVGFFSYGSGVAASLFSARFVPCPALRQLVHSFKSLRQRLDQRKRLSPATFDAIMKHKEEAHQAASSKPVFEPTATVDDLEDAVYYLQSIDGMYRRQYAFKSATC</sequence>
<dbReference type="InterPro" id="IPR000590">
    <property type="entry name" value="HMG_CoA_synt_AS"/>
</dbReference>
<dbReference type="CDD" id="cd00827">
    <property type="entry name" value="init_cond_enzymes"/>
    <property type="match status" value="1"/>
</dbReference>
<dbReference type="EC" id="2.3.3.10" evidence="3 11"/>
<evidence type="ECO:0000313" key="15">
    <source>
        <dbReference type="EMBL" id="GAV09421.1"/>
    </source>
</evidence>
<evidence type="ECO:0000256" key="1">
    <source>
        <dbReference type="ARBA" id="ARBA00005218"/>
    </source>
</evidence>
<evidence type="ECO:0000256" key="10">
    <source>
        <dbReference type="PIRSR" id="PIRSR610122-2"/>
    </source>
</evidence>
<keyword evidence="11" id="KW-0443">Lipid metabolism</keyword>
<evidence type="ECO:0000256" key="3">
    <source>
        <dbReference type="ARBA" id="ARBA00012978"/>
    </source>
</evidence>
<comment type="function">
    <text evidence="8">This enzyme condenses acetyl-CoA with acetoacetyl-CoA to form HMG-CoA, which is the substrate for HMG-CoA reductase.</text>
</comment>
<dbReference type="Pfam" id="PF08540">
    <property type="entry name" value="HMG_CoA_synt_C"/>
    <property type="match status" value="1"/>
</dbReference>
<keyword evidence="11" id="KW-1207">Sterol metabolism</keyword>
<dbReference type="InterPro" id="IPR016039">
    <property type="entry name" value="Thiolase-like"/>
</dbReference>
<evidence type="ECO:0000259" key="14">
    <source>
        <dbReference type="Pfam" id="PF08540"/>
    </source>
</evidence>
<keyword evidence="4 11" id="KW-0808">Transferase</keyword>
<protein>
    <recommendedName>
        <fullName evidence="3 11">Hydroxymethylglutaryl-CoA synthase</fullName>
        <shortName evidence="11">HMG-CoA synthase</shortName>
        <ecNumber evidence="3 11">2.3.3.10</ecNumber>
    </recommendedName>
    <alternativeName>
        <fullName evidence="11">3-hydroxy-3-methylglutaryl coenzyme A synthase</fullName>
    </alternativeName>
</protein>
<evidence type="ECO:0000256" key="2">
    <source>
        <dbReference type="ARBA" id="ARBA00007061"/>
    </source>
</evidence>
<evidence type="ECO:0000256" key="8">
    <source>
        <dbReference type="ARBA" id="ARBA00056639"/>
    </source>
</evidence>
<keyword evidence="6 11" id="KW-0756">Sterol biosynthesis</keyword>
<comment type="function">
    <text evidence="11">Catalyzes the condensation of acetyl-CoA with acetoacetyl-CoA to form HMG-CoA.</text>
</comment>
<feature type="active site" description="Proton donor/acceptor" evidence="9">
    <location>
        <position position="117"/>
    </location>
</feature>
<dbReference type="InterPro" id="IPR013746">
    <property type="entry name" value="HMG_CoA_synt_C_dom"/>
</dbReference>
<gene>
    <name evidence="15" type="primary">RvY_18968-1</name>
    <name evidence="15" type="synonym">RvY_18968.1</name>
    <name evidence="15" type="ORF">RvY_18968</name>
</gene>
<comment type="catalytic activity">
    <reaction evidence="7">
        <text>acetoacetyl-CoA + acetyl-CoA + H2O = (3S)-3-hydroxy-3-methylglutaryl-CoA + CoA + H(+)</text>
        <dbReference type="Rhea" id="RHEA:10188"/>
        <dbReference type="ChEBI" id="CHEBI:15377"/>
        <dbReference type="ChEBI" id="CHEBI:15378"/>
        <dbReference type="ChEBI" id="CHEBI:43074"/>
        <dbReference type="ChEBI" id="CHEBI:57286"/>
        <dbReference type="ChEBI" id="CHEBI:57287"/>
        <dbReference type="ChEBI" id="CHEBI:57288"/>
        <dbReference type="EC" id="2.3.3.10"/>
    </reaction>
    <physiologicalReaction direction="left-to-right" evidence="7">
        <dbReference type="Rhea" id="RHEA:10189"/>
    </physiologicalReaction>
</comment>
<dbReference type="InterPro" id="IPR013528">
    <property type="entry name" value="HMG_CoA_synth_N"/>
</dbReference>
<name>A0A1D1W7P8_RAMVA</name>
<comment type="caution">
    <text evidence="15">The sequence shown here is derived from an EMBL/GenBank/DDBJ whole genome shotgun (WGS) entry which is preliminary data.</text>
</comment>
<dbReference type="EMBL" id="BDGG01000022">
    <property type="protein sequence ID" value="GAV09421.1"/>
    <property type="molecule type" value="Genomic_DNA"/>
</dbReference>
<feature type="binding site" evidence="10">
    <location>
        <position position="289"/>
    </location>
    <ligand>
        <name>CoA</name>
        <dbReference type="ChEBI" id="CHEBI:57287"/>
    </ligand>
</feature>
<evidence type="ECO:0000259" key="13">
    <source>
        <dbReference type="Pfam" id="PF01154"/>
    </source>
</evidence>
<dbReference type="OrthoDB" id="1269963at2759"/>
<feature type="binding site" evidence="10">
    <location>
        <position position="189"/>
    </location>
    <ligand>
        <name>CoA</name>
        <dbReference type="ChEBI" id="CHEBI:57287"/>
    </ligand>
</feature>
<dbReference type="UniPathway" id="UPA00058">
    <property type="reaction ID" value="UER00102"/>
</dbReference>
<feature type="active site" description="Acyl-thioester intermediate" evidence="9">
    <location>
        <position position="151"/>
    </location>
</feature>
<dbReference type="Pfam" id="PF01154">
    <property type="entry name" value="HMG_CoA_synt_N"/>
    <property type="match status" value="1"/>
</dbReference>
<evidence type="ECO:0000256" key="6">
    <source>
        <dbReference type="ARBA" id="ARBA00023011"/>
    </source>
</evidence>